<dbReference type="AlphaFoldDB" id="A0A9P6CIH2"/>
<organism evidence="1 2">
    <name type="scientific">Collybia nuda</name>
    <dbReference type="NCBI Taxonomy" id="64659"/>
    <lineage>
        <taxon>Eukaryota</taxon>
        <taxon>Fungi</taxon>
        <taxon>Dikarya</taxon>
        <taxon>Basidiomycota</taxon>
        <taxon>Agaricomycotina</taxon>
        <taxon>Agaricomycetes</taxon>
        <taxon>Agaricomycetidae</taxon>
        <taxon>Agaricales</taxon>
        <taxon>Tricholomatineae</taxon>
        <taxon>Clitocybaceae</taxon>
        <taxon>Collybia</taxon>
    </lineage>
</organism>
<name>A0A9P6CIH2_9AGAR</name>
<dbReference type="EMBL" id="MU150237">
    <property type="protein sequence ID" value="KAF9467362.1"/>
    <property type="molecule type" value="Genomic_DNA"/>
</dbReference>
<evidence type="ECO:0000313" key="2">
    <source>
        <dbReference type="Proteomes" id="UP000807353"/>
    </source>
</evidence>
<proteinExistence type="predicted"/>
<protein>
    <submittedName>
        <fullName evidence="1">Uncharacterized protein</fullName>
    </submittedName>
</protein>
<reference evidence="1" key="1">
    <citation type="submission" date="2020-11" db="EMBL/GenBank/DDBJ databases">
        <authorList>
            <consortium name="DOE Joint Genome Institute"/>
            <person name="Ahrendt S."/>
            <person name="Riley R."/>
            <person name="Andreopoulos W."/>
            <person name="Labutti K."/>
            <person name="Pangilinan J."/>
            <person name="Ruiz-Duenas F.J."/>
            <person name="Barrasa J.M."/>
            <person name="Sanchez-Garcia M."/>
            <person name="Camarero S."/>
            <person name="Miyauchi S."/>
            <person name="Serrano A."/>
            <person name="Linde D."/>
            <person name="Babiker R."/>
            <person name="Drula E."/>
            <person name="Ayuso-Fernandez I."/>
            <person name="Pacheco R."/>
            <person name="Padilla G."/>
            <person name="Ferreira P."/>
            <person name="Barriuso J."/>
            <person name="Kellner H."/>
            <person name="Castanera R."/>
            <person name="Alfaro M."/>
            <person name="Ramirez L."/>
            <person name="Pisabarro A.G."/>
            <person name="Kuo A."/>
            <person name="Tritt A."/>
            <person name="Lipzen A."/>
            <person name="He G."/>
            <person name="Yan M."/>
            <person name="Ng V."/>
            <person name="Cullen D."/>
            <person name="Martin F."/>
            <person name="Rosso M.-N."/>
            <person name="Henrissat B."/>
            <person name="Hibbett D."/>
            <person name="Martinez A.T."/>
            <person name="Grigoriev I.V."/>
        </authorList>
    </citation>
    <scope>NUCLEOTIDE SEQUENCE</scope>
    <source>
        <strain evidence="1">CBS 247.69</strain>
    </source>
</reference>
<dbReference type="Proteomes" id="UP000807353">
    <property type="component" value="Unassembled WGS sequence"/>
</dbReference>
<keyword evidence="2" id="KW-1185">Reference proteome</keyword>
<gene>
    <name evidence="1" type="ORF">BDZ94DRAFT_1249153</name>
</gene>
<evidence type="ECO:0000313" key="1">
    <source>
        <dbReference type="EMBL" id="KAF9467362.1"/>
    </source>
</evidence>
<sequence>MLAWLANPIKRTGVRAFHFHNFPRNYTSSGRRANVSLSFLCAACHGTDHGRPFSLHCSYLTTPILKTFLCI</sequence>
<accession>A0A9P6CIH2</accession>
<comment type="caution">
    <text evidence="1">The sequence shown here is derived from an EMBL/GenBank/DDBJ whole genome shotgun (WGS) entry which is preliminary data.</text>
</comment>